<accession>A0A975JVB3</accession>
<dbReference type="AlphaFoldDB" id="A0A975JVB3"/>
<dbReference type="PANTHER" id="PTHR33371:SF17">
    <property type="entry name" value="MCE-FAMILY PROTEIN MCE1B"/>
    <property type="match status" value="1"/>
</dbReference>
<evidence type="ECO:0000313" key="5">
    <source>
        <dbReference type="Proteomes" id="UP000682202"/>
    </source>
</evidence>
<dbReference type="PANTHER" id="PTHR33371">
    <property type="entry name" value="INTERMEMBRANE PHOSPHOLIPID TRANSPORT SYSTEM BINDING PROTEIN MLAD-RELATED"/>
    <property type="match status" value="1"/>
</dbReference>
<dbReference type="InterPro" id="IPR005693">
    <property type="entry name" value="Mce"/>
</dbReference>
<keyword evidence="1" id="KW-1133">Transmembrane helix</keyword>
<name>A0A975JVB3_9MYCO</name>
<dbReference type="GO" id="GO:0051701">
    <property type="term" value="P:biological process involved in interaction with host"/>
    <property type="evidence" value="ECO:0007669"/>
    <property type="project" value="TreeGrafter"/>
</dbReference>
<dbReference type="Pfam" id="PF11887">
    <property type="entry name" value="Mce4_CUP1"/>
    <property type="match status" value="1"/>
</dbReference>
<dbReference type="Pfam" id="PF02470">
    <property type="entry name" value="MlaD"/>
    <property type="match status" value="1"/>
</dbReference>
<dbReference type="GO" id="GO:0005576">
    <property type="term" value="C:extracellular region"/>
    <property type="evidence" value="ECO:0007669"/>
    <property type="project" value="TreeGrafter"/>
</dbReference>
<proteinExistence type="predicted"/>
<dbReference type="InterPro" id="IPR024516">
    <property type="entry name" value="Mce_C"/>
</dbReference>
<dbReference type="KEGG" id="mspg:F6B93_03850"/>
<evidence type="ECO:0000256" key="1">
    <source>
        <dbReference type="SAM" id="Phobius"/>
    </source>
</evidence>
<organism evidence="4 5">
    <name type="scientific">Mycobacterium spongiae</name>
    <dbReference type="NCBI Taxonomy" id="886343"/>
    <lineage>
        <taxon>Bacteria</taxon>
        <taxon>Bacillati</taxon>
        <taxon>Actinomycetota</taxon>
        <taxon>Actinomycetes</taxon>
        <taxon>Mycobacteriales</taxon>
        <taxon>Mycobacteriaceae</taxon>
        <taxon>Mycobacterium</taxon>
    </lineage>
</organism>
<keyword evidence="1" id="KW-0812">Transmembrane</keyword>
<dbReference type="Proteomes" id="UP000682202">
    <property type="component" value="Chromosome"/>
</dbReference>
<feature type="domain" description="Mce/MlaD" evidence="2">
    <location>
        <begin position="39"/>
        <end position="112"/>
    </location>
</feature>
<evidence type="ECO:0000259" key="2">
    <source>
        <dbReference type="Pfam" id="PF02470"/>
    </source>
</evidence>
<feature type="domain" description="Mammalian cell entry C-terminal" evidence="3">
    <location>
        <begin position="115"/>
        <end position="266"/>
    </location>
</feature>
<dbReference type="RefSeq" id="WP_211697819.1">
    <property type="nucleotide sequence ID" value="NZ_CP046600.1"/>
</dbReference>
<sequence length="343" mass="37019">MRTTSTAIKLGIFWLVLLMFTVMIIVVFGQVRFNRTAGYSAVFTNVSGLRAGQFVRAAGVEVGKVSDVVLIDGDTRVLVKFTVDRSVQLDLATTASIRYLNLIGDRYLELRRGDSGRPLAPGGTIPLARTQPALDLDALLGGFRPLFKTLDPDQVNSIASSLITVFQGQGATINDILDQTATLTATLADRDRAIGEVVRNLNTVLATAVKHEKEFDQTVDRLEVLITGLKNRADPLAAAAAHISSAAGTLADLLAADRPLLSDSVGHLERIQGPLIEDLSSLDEVLEKLPDAYRIIGRSGGIYGDFFNFYLCDIELRVNGLQPGGPVRTIKLFGQPTGRCTPQ</sequence>
<keyword evidence="5" id="KW-1185">Reference proteome</keyword>
<evidence type="ECO:0000313" key="4">
    <source>
        <dbReference type="EMBL" id="QUR66336.1"/>
    </source>
</evidence>
<dbReference type="InterPro" id="IPR052336">
    <property type="entry name" value="MlaD_Phospholipid_Transporter"/>
</dbReference>
<protein>
    <submittedName>
        <fullName evidence="4">MCE family protein</fullName>
    </submittedName>
</protein>
<dbReference type="NCBIfam" id="TIGR00996">
    <property type="entry name" value="Mtu_fam_mce"/>
    <property type="match status" value="1"/>
</dbReference>
<reference evidence="4" key="1">
    <citation type="submission" date="2019-12" db="EMBL/GenBank/DDBJ databases">
        <title>Mycobacterium spongiae sp. nov.</title>
        <authorList>
            <person name="Stinear T."/>
        </authorList>
    </citation>
    <scope>NUCLEOTIDE SEQUENCE</scope>
    <source>
        <strain evidence="4">FSD4b-SM</strain>
    </source>
</reference>
<dbReference type="EMBL" id="CP046600">
    <property type="protein sequence ID" value="QUR66336.1"/>
    <property type="molecule type" value="Genomic_DNA"/>
</dbReference>
<feature type="transmembrane region" description="Helical" evidence="1">
    <location>
        <begin position="12"/>
        <end position="31"/>
    </location>
</feature>
<dbReference type="InterPro" id="IPR003399">
    <property type="entry name" value="Mce/MlaD"/>
</dbReference>
<evidence type="ECO:0000259" key="3">
    <source>
        <dbReference type="Pfam" id="PF11887"/>
    </source>
</evidence>
<gene>
    <name evidence="4" type="ORF">F6B93_03850</name>
</gene>
<keyword evidence="1" id="KW-0472">Membrane</keyword>